<keyword evidence="10 16" id="KW-0808">Transferase</keyword>
<name>A0A6G7PV70_9BACT</name>
<evidence type="ECO:0000256" key="3">
    <source>
        <dbReference type="ARBA" id="ARBA00004496"/>
    </source>
</evidence>
<evidence type="ECO:0000256" key="9">
    <source>
        <dbReference type="ARBA" id="ARBA00022597"/>
    </source>
</evidence>
<evidence type="ECO:0000256" key="8">
    <source>
        <dbReference type="ARBA" id="ARBA00022490"/>
    </source>
</evidence>
<evidence type="ECO:0000256" key="10">
    <source>
        <dbReference type="ARBA" id="ARBA00022679"/>
    </source>
</evidence>
<keyword evidence="9 16" id="KW-0762">Sugar transport</keyword>
<feature type="domain" description="PEP-utilising enzyme C-terminal" evidence="21">
    <location>
        <begin position="262"/>
        <end position="544"/>
    </location>
</feature>
<feature type="binding site" evidence="18">
    <location>
        <position position="470"/>
    </location>
    <ligand>
        <name>phosphoenolpyruvate</name>
        <dbReference type="ChEBI" id="CHEBI:58702"/>
    </ligand>
</feature>
<evidence type="ECO:0000256" key="1">
    <source>
        <dbReference type="ARBA" id="ARBA00000683"/>
    </source>
</evidence>
<keyword evidence="23" id="KW-0670">Pyruvate</keyword>
<comment type="subcellular location">
    <subcellularLocation>
        <location evidence="3 16">Cytoplasm</location>
    </subcellularLocation>
</comment>
<evidence type="ECO:0000256" key="5">
    <source>
        <dbReference type="ARBA" id="ARBA00012232"/>
    </source>
</evidence>
<evidence type="ECO:0000259" key="22">
    <source>
        <dbReference type="Pfam" id="PF05524"/>
    </source>
</evidence>
<comment type="cofactor">
    <cofactor evidence="2 16 19">
        <name>Mg(2+)</name>
        <dbReference type="ChEBI" id="CHEBI:18420"/>
    </cofactor>
</comment>
<reference evidence="23 24" key="1">
    <citation type="submission" date="2020-02" db="EMBL/GenBank/DDBJ databases">
        <title>Genome analysis of Thermosulfuriphilus ammonigenes ST65T, an anaerobic thermophilic chemolithoautotrophic bacterium isolated from a deep-sea hydrothermal vent.</title>
        <authorList>
            <person name="Slobodkina G."/>
            <person name="Allioux M."/>
            <person name="Merkel A."/>
            <person name="Alain K."/>
            <person name="Jebbar M."/>
            <person name="Slobodkin A."/>
        </authorList>
    </citation>
    <scope>NUCLEOTIDE SEQUENCE [LARGE SCALE GENOMIC DNA]</scope>
    <source>
        <strain evidence="23 24">ST65</strain>
    </source>
</reference>
<feature type="active site" description="Tele-phosphohistidine intermediate" evidence="17">
    <location>
        <position position="195"/>
    </location>
</feature>
<dbReference type="GO" id="GO:0016301">
    <property type="term" value="F:kinase activity"/>
    <property type="evidence" value="ECO:0007669"/>
    <property type="project" value="UniProtKB-KW"/>
</dbReference>
<dbReference type="RefSeq" id="WP_166031676.1">
    <property type="nucleotide sequence ID" value="NZ_CP048877.1"/>
</dbReference>
<dbReference type="Pfam" id="PF00391">
    <property type="entry name" value="PEP-utilizers"/>
    <property type="match status" value="1"/>
</dbReference>
<dbReference type="GO" id="GO:0005737">
    <property type="term" value="C:cytoplasm"/>
    <property type="evidence" value="ECO:0007669"/>
    <property type="project" value="UniProtKB-SubCell"/>
</dbReference>
<dbReference type="PANTHER" id="PTHR46244:SF6">
    <property type="entry name" value="PHOSPHOENOLPYRUVATE-PROTEIN PHOSPHOTRANSFERASE"/>
    <property type="match status" value="1"/>
</dbReference>
<dbReference type="Pfam" id="PF05524">
    <property type="entry name" value="PEP-utilisers_N"/>
    <property type="match status" value="1"/>
</dbReference>
<dbReference type="InterPro" id="IPR008731">
    <property type="entry name" value="PTS_EIN"/>
</dbReference>
<evidence type="ECO:0000259" key="20">
    <source>
        <dbReference type="Pfam" id="PF00391"/>
    </source>
</evidence>
<dbReference type="GO" id="GO:0009401">
    <property type="term" value="P:phosphoenolpyruvate-dependent sugar phosphotransferase system"/>
    <property type="evidence" value="ECO:0007669"/>
    <property type="project" value="UniProtKB-KW"/>
</dbReference>
<evidence type="ECO:0000313" key="23">
    <source>
        <dbReference type="EMBL" id="QIJ71456.1"/>
    </source>
</evidence>
<proteinExistence type="inferred from homology"/>
<feature type="binding site" evidence="19">
    <location>
        <position position="460"/>
    </location>
    <ligand>
        <name>Mg(2+)</name>
        <dbReference type="ChEBI" id="CHEBI:18420"/>
    </ligand>
</feature>
<keyword evidence="11 16" id="KW-0598">Phosphotransferase system</keyword>
<feature type="binding site" evidence="18">
    <location>
        <position position="302"/>
    </location>
    <ligand>
        <name>phosphoenolpyruvate</name>
        <dbReference type="ChEBI" id="CHEBI:58702"/>
    </ligand>
</feature>
<feature type="active site" description="Proton donor" evidence="17">
    <location>
        <position position="507"/>
    </location>
</feature>
<dbReference type="InterPro" id="IPR006318">
    <property type="entry name" value="PTS_EI-like"/>
</dbReference>
<dbReference type="KEGG" id="tav:G4V39_03825"/>
<sequence>MKQESIKLKGIGASPGIAIGEVFLIDRGRIKVTQRPLLRPEEIELEVARLRGAVSQALSELKAIKNKIPDEILGQSSIIDAHLLILNDPLLIERTISFIRQEKVNAEWALVMALREIERAFSNIEDEYLRNRFQDVQHVVDRILGILTGTRPADPAAIPNQAIVVAHDLSPADTIQMRPNRVLALLTNMGSRTSHTAIVARSLGIPAVVGLEKITDLVSSGSFVIVDGLEGLVIIEPTQEEIARYEGLRDEFERFRLEIVRAAHLPAETLDGHQIKVKANIELLEEVPVILEHGAEGVGLFRTEFLYLNRSTPPGEEELYQVYREVVERLAPFPVTIRTLDIGGDKLARGIHHPRETNPALGLRSIRLCLKEPEIFRSQLRAILRASLYGRLRIMFPMVSGLQELLEAKALLAEVIEELRSEGINIPSIPIGAMIEVPTAVAIADILAQEVDFFSIGTNDLIQYSLAIDRVNEHVAHLYEPLHPGILRMIKQVTEVGHEAGIEVGMCGEMAGELLYVPLLLGLGLDELSMNALSIPRVKKLIRCLKVSECQELAREILKLATPEAIKELLLQRLPKILPESFADLLEKVAA</sequence>
<dbReference type="InterPro" id="IPR040442">
    <property type="entry name" value="Pyrv_kinase-like_dom_sf"/>
</dbReference>
<dbReference type="PRINTS" id="PR01736">
    <property type="entry name" value="PHPHTRNFRASE"/>
</dbReference>
<keyword evidence="13 16" id="KW-0418">Kinase</keyword>
<dbReference type="EMBL" id="CP048877">
    <property type="protein sequence ID" value="QIJ71456.1"/>
    <property type="molecule type" value="Genomic_DNA"/>
</dbReference>
<dbReference type="InterPro" id="IPR024692">
    <property type="entry name" value="PTS_EI"/>
</dbReference>
<dbReference type="InterPro" id="IPR036637">
    <property type="entry name" value="Phosphohistidine_dom_sf"/>
</dbReference>
<dbReference type="Gene3D" id="1.10.274.10">
    <property type="entry name" value="PtsI, HPr-binding domain"/>
    <property type="match status" value="1"/>
</dbReference>
<evidence type="ECO:0000259" key="21">
    <source>
        <dbReference type="Pfam" id="PF02896"/>
    </source>
</evidence>
<keyword evidence="24" id="KW-1185">Reference proteome</keyword>
<evidence type="ECO:0000256" key="17">
    <source>
        <dbReference type="PIRSR" id="PIRSR000732-1"/>
    </source>
</evidence>
<dbReference type="GO" id="GO:0008965">
    <property type="term" value="F:phosphoenolpyruvate-protein phosphotransferase activity"/>
    <property type="evidence" value="ECO:0007669"/>
    <property type="project" value="UniProtKB-EC"/>
</dbReference>
<dbReference type="SUPFAM" id="SSF52009">
    <property type="entry name" value="Phosphohistidine domain"/>
    <property type="match status" value="1"/>
</dbReference>
<dbReference type="GO" id="GO:0046872">
    <property type="term" value="F:metal ion binding"/>
    <property type="evidence" value="ECO:0007669"/>
    <property type="project" value="UniProtKB-KW"/>
</dbReference>
<protein>
    <recommendedName>
        <fullName evidence="6 16">Phosphoenolpyruvate-protein phosphotransferase</fullName>
        <ecNumber evidence="5 16">2.7.3.9</ecNumber>
    </recommendedName>
    <alternativeName>
        <fullName evidence="15 16">Phosphotransferase system, enzyme I</fullName>
    </alternativeName>
</protein>
<evidence type="ECO:0000256" key="4">
    <source>
        <dbReference type="ARBA" id="ARBA00007837"/>
    </source>
</evidence>
<dbReference type="PANTHER" id="PTHR46244">
    <property type="entry name" value="PHOSPHOENOLPYRUVATE-PROTEIN PHOSPHOTRANSFERASE"/>
    <property type="match status" value="1"/>
</dbReference>
<keyword evidence="12 16" id="KW-0479">Metal-binding</keyword>
<dbReference type="Gene3D" id="3.50.30.10">
    <property type="entry name" value="Phosphohistidine domain"/>
    <property type="match status" value="1"/>
</dbReference>
<dbReference type="InterPro" id="IPR015813">
    <property type="entry name" value="Pyrv/PenolPyrv_kinase-like_dom"/>
</dbReference>
<dbReference type="Pfam" id="PF02896">
    <property type="entry name" value="PEP-utilizers_C"/>
    <property type="match status" value="1"/>
</dbReference>
<comment type="catalytic activity">
    <reaction evidence="1 16">
        <text>L-histidyl-[protein] + phosphoenolpyruvate = N(pros)-phospho-L-histidyl-[protein] + pyruvate</text>
        <dbReference type="Rhea" id="RHEA:23880"/>
        <dbReference type="Rhea" id="RHEA-COMP:9745"/>
        <dbReference type="Rhea" id="RHEA-COMP:9746"/>
        <dbReference type="ChEBI" id="CHEBI:15361"/>
        <dbReference type="ChEBI" id="CHEBI:29979"/>
        <dbReference type="ChEBI" id="CHEBI:58702"/>
        <dbReference type="ChEBI" id="CHEBI:64837"/>
        <dbReference type="EC" id="2.7.3.9"/>
    </reaction>
</comment>
<keyword evidence="8 16" id="KW-0963">Cytoplasm</keyword>
<evidence type="ECO:0000256" key="12">
    <source>
        <dbReference type="ARBA" id="ARBA00022723"/>
    </source>
</evidence>
<dbReference type="InterPro" id="IPR000121">
    <property type="entry name" value="PEP_util_C"/>
</dbReference>
<feature type="binding site" evidence="19">
    <location>
        <position position="436"/>
    </location>
    <ligand>
        <name>Mg(2+)</name>
        <dbReference type="ChEBI" id="CHEBI:18420"/>
    </ligand>
</feature>
<dbReference type="InterPro" id="IPR050499">
    <property type="entry name" value="PEP-utilizing_PTS_enzyme"/>
</dbReference>
<organism evidence="23 24">
    <name type="scientific">Thermosulfuriphilus ammonigenes</name>
    <dbReference type="NCBI Taxonomy" id="1936021"/>
    <lineage>
        <taxon>Bacteria</taxon>
        <taxon>Pseudomonadati</taxon>
        <taxon>Thermodesulfobacteriota</taxon>
        <taxon>Thermodesulfobacteria</taxon>
        <taxon>Thermodesulfobacteriales</taxon>
        <taxon>Thermodesulfobacteriaceae</taxon>
        <taxon>Thermosulfuriphilus</taxon>
    </lineage>
</organism>
<evidence type="ECO:0000256" key="6">
    <source>
        <dbReference type="ARBA" id="ARBA00016544"/>
    </source>
</evidence>
<evidence type="ECO:0000256" key="14">
    <source>
        <dbReference type="ARBA" id="ARBA00022842"/>
    </source>
</evidence>
<feature type="domain" description="PEP-utilising enzyme mobile" evidence="20">
    <location>
        <begin position="159"/>
        <end position="231"/>
    </location>
</feature>
<evidence type="ECO:0000256" key="16">
    <source>
        <dbReference type="PIRNR" id="PIRNR000732"/>
    </source>
</evidence>
<dbReference type="NCBIfam" id="TIGR01417">
    <property type="entry name" value="PTS_I_fam"/>
    <property type="match status" value="1"/>
</dbReference>
<dbReference type="SUPFAM" id="SSF47831">
    <property type="entry name" value="Enzyme I of the PEP:sugar phosphotransferase system HPr-binding (sub)domain"/>
    <property type="match status" value="1"/>
</dbReference>
<dbReference type="SUPFAM" id="SSF51621">
    <property type="entry name" value="Phosphoenolpyruvate/pyruvate domain"/>
    <property type="match status" value="1"/>
</dbReference>
<dbReference type="InterPro" id="IPR008279">
    <property type="entry name" value="PEP-util_enz_mobile_dom"/>
</dbReference>
<evidence type="ECO:0000256" key="15">
    <source>
        <dbReference type="ARBA" id="ARBA00033235"/>
    </source>
</evidence>
<evidence type="ECO:0000256" key="18">
    <source>
        <dbReference type="PIRSR" id="PIRSR000732-2"/>
    </source>
</evidence>
<keyword evidence="14 16" id="KW-0460">Magnesium</keyword>
<evidence type="ECO:0000256" key="13">
    <source>
        <dbReference type="ARBA" id="ARBA00022777"/>
    </source>
</evidence>
<evidence type="ECO:0000256" key="11">
    <source>
        <dbReference type="ARBA" id="ARBA00022683"/>
    </source>
</evidence>
<dbReference type="EC" id="2.7.3.9" evidence="5 16"/>
<feature type="binding site" evidence="18">
    <location>
        <begin position="459"/>
        <end position="460"/>
    </location>
    <ligand>
        <name>phosphoenolpyruvate</name>
        <dbReference type="ChEBI" id="CHEBI:58702"/>
    </ligand>
</feature>
<evidence type="ECO:0000256" key="2">
    <source>
        <dbReference type="ARBA" id="ARBA00001946"/>
    </source>
</evidence>
<feature type="domain" description="Phosphotransferase system enzyme I N-terminal" evidence="22">
    <location>
        <begin position="9"/>
        <end position="132"/>
    </location>
</feature>
<gene>
    <name evidence="23" type="primary">ptsP</name>
    <name evidence="23" type="ORF">G4V39_03825</name>
</gene>
<feature type="binding site" evidence="18">
    <location>
        <position position="338"/>
    </location>
    <ligand>
        <name>phosphoenolpyruvate</name>
        <dbReference type="ChEBI" id="CHEBI:58702"/>
    </ligand>
</feature>
<dbReference type="PIRSF" id="PIRSF000732">
    <property type="entry name" value="PTS_enzyme_I"/>
    <property type="match status" value="1"/>
</dbReference>
<dbReference type="AlphaFoldDB" id="A0A6G7PV70"/>
<dbReference type="PROSITE" id="PS00742">
    <property type="entry name" value="PEP_ENZYMES_2"/>
    <property type="match status" value="1"/>
</dbReference>
<comment type="similarity">
    <text evidence="4 16">Belongs to the PEP-utilizing enzyme family.</text>
</comment>
<dbReference type="InterPro" id="IPR023151">
    <property type="entry name" value="PEP_util_CS"/>
</dbReference>
<dbReference type="Gene3D" id="3.20.20.60">
    <property type="entry name" value="Phosphoenolpyruvate-binding domains"/>
    <property type="match status" value="1"/>
</dbReference>
<accession>A0A6G7PV70</accession>
<comment type="function">
    <text evidence="16">General (non sugar-specific) component of the phosphoenolpyruvate-dependent sugar phosphotransferase system (sugar PTS). This major carbohydrate active-transport system catalyzes the phosphorylation of incoming sugar substrates concomitantly with their translocation across the cell membrane. Enzyme I transfers the phosphoryl group from phosphoenolpyruvate (PEP) to the phosphoryl carrier protein (HPr).</text>
</comment>
<dbReference type="InterPro" id="IPR036618">
    <property type="entry name" value="PtsI_HPr-bd_sf"/>
</dbReference>
<dbReference type="Proteomes" id="UP000502179">
    <property type="component" value="Chromosome"/>
</dbReference>
<evidence type="ECO:0000256" key="7">
    <source>
        <dbReference type="ARBA" id="ARBA00022448"/>
    </source>
</evidence>
<keyword evidence="7 16" id="KW-0813">Transport</keyword>
<evidence type="ECO:0000256" key="19">
    <source>
        <dbReference type="PIRSR" id="PIRSR000732-3"/>
    </source>
</evidence>
<evidence type="ECO:0000313" key="24">
    <source>
        <dbReference type="Proteomes" id="UP000502179"/>
    </source>
</evidence>